<comment type="caution">
    <text evidence="1">The sequence shown here is derived from an EMBL/GenBank/DDBJ whole genome shotgun (WGS) entry which is preliminary data.</text>
</comment>
<organism evidence="1 2">
    <name type="scientific">Candida boidinii</name>
    <name type="common">Yeast</name>
    <dbReference type="NCBI Taxonomy" id="5477"/>
    <lineage>
        <taxon>Eukaryota</taxon>
        <taxon>Fungi</taxon>
        <taxon>Dikarya</taxon>
        <taxon>Ascomycota</taxon>
        <taxon>Saccharomycotina</taxon>
        <taxon>Pichiomycetes</taxon>
        <taxon>Pichiales</taxon>
        <taxon>Pichiaceae</taxon>
        <taxon>Ogataea</taxon>
        <taxon>Ogataea/Candida clade</taxon>
    </lineage>
</organism>
<reference evidence="1" key="1">
    <citation type="submission" date="2023-04" db="EMBL/GenBank/DDBJ databases">
        <title>Candida boidinii NBRC 1967.</title>
        <authorList>
            <person name="Ichikawa N."/>
            <person name="Sato H."/>
            <person name="Tonouchi N."/>
        </authorList>
    </citation>
    <scope>NUCLEOTIDE SEQUENCE</scope>
    <source>
        <strain evidence="1">NBRC 1967</strain>
    </source>
</reference>
<dbReference type="EMBL" id="BSXV01002622">
    <property type="protein sequence ID" value="GME96273.1"/>
    <property type="molecule type" value="Genomic_DNA"/>
</dbReference>
<keyword evidence="2" id="KW-1185">Reference proteome</keyword>
<proteinExistence type="predicted"/>
<evidence type="ECO:0000313" key="1">
    <source>
        <dbReference type="EMBL" id="GME96273.1"/>
    </source>
</evidence>
<protein>
    <submittedName>
        <fullName evidence="1">Unnamed protein product</fullName>
    </submittedName>
</protein>
<accession>A0ACB5TVV8</accession>
<evidence type="ECO:0000313" key="2">
    <source>
        <dbReference type="Proteomes" id="UP001165101"/>
    </source>
</evidence>
<gene>
    <name evidence="1" type="ORF">Cboi01_000421600</name>
</gene>
<name>A0ACB5TVV8_CANBO</name>
<sequence length="541" mass="59925">MQNISATFITNRRLLLSGSSSLGRLIQSKKDIQNLIGYSDKVWEFHMALSQINNDRLVETSINGSTSANSQQLPSSQDSLPSIQDILSDSSNSTATNGSVALAKSDSLGSDSSFVAPLITGPNVLYGDCVKFDNIPLVTPKGDTLIDSLNFEIKTGQNLLIIGPNGCGKSSLFRILGGLWPVLNPGKLTIPNDKNDLFYLPQRAYLTIGTLKEQIIYPDSLEDYSKKLNRARLNNDPVVKDDEFLINLLNVVDLSHLVDECTNIIEERLEISNKNKRLIISESVTDLKELNGDSNSKNNNSISSKNLKRVNTPLPPPLKRTNSKVAAASESFEDDDELNVIPESPLDLVRKWPNLLSVGEQQRLALARLYYHCPKFAVLDECTSSISPELEQKCYKYAVDNCKITVLSVCHRTSLWKFHNHILKFDGLGNAKFHKFDPELRLKKHDELIEIDNYLKNLNNLENKLKDLNHLKNSTLDSTNIDTLASLPVFANHNTTSTSTPSSSSSSSASGSNSVSGNNSPAPARSFKRKTDRKKIMYIEG</sequence>
<dbReference type="Proteomes" id="UP001165101">
    <property type="component" value="Unassembled WGS sequence"/>
</dbReference>